<comment type="caution">
    <text evidence="1">The sequence shown here is derived from an EMBL/GenBank/DDBJ whole genome shotgun (WGS) entry which is preliminary data.</text>
</comment>
<dbReference type="EMBL" id="LAZR01002690">
    <property type="protein sequence ID" value="KKN26837.1"/>
    <property type="molecule type" value="Genomic_DNA"/>
</dbReference>
<protein>
    <submittedName>
        <fullName evidence="1">Uncharacterized protein</fullName>
    </submittedName>
</protein>
<reference evidence="1" key="1">
    <citation type="journal article" date="2015" name="Nature">
        <title>Complex archaea that bridge the gap between prokaryotes and eukaryotes.</title>
        <authorList>
            <person name="Spang A."/>
            <person name="Saw J.H."/>
            <person name="Jorgensen S.L."/>
            <person name="Zaremba-Niedzwiedzka K."/>
            <person name="Martijn J."/>
            <person name="Lind A.E."/>
            <person name="van Eijk R."/>
            <person name="Schleper C."/>
            <person name="Guy L."/>
            <person name="Ettema T.J."/>
        </authorList>
    </citation>
    <scope>NUCLEOTIDE SEQUENCE</scope>
</reference>
<evidence type="ECO:0000313" key="1">
    <source>
        <dbReference type="EMBL" id="KKN26837.1"/>
    </source>
</evidence>
<organism evidence="1">
    <name type="scientific">marine sediment metagenome</name>
    <dbReference type="NCBI Taxonomy" id="412755"/>
    <lineage>
        <taxon>unclassified sequences</taxon>
        <taxon>metagenomes</taxon>
        <taxon>ecological metagenomes</taxon>
    </lineage>
</organism>
<sequence>MVDLGPDNLLVNAQNVRLFLGTGGGKDEFVQLINIKPHIGRPEFREPLTNGRVRYFYGSGDHWFEATMLGTTDLYSTLNAKTELDSLGNTPTETYTIEATSKNGSVSKIEIDAFLRDFNQEAEEEGFFEYRCFFRITTDTITVS</sequence>
<name>A0A0F9PQE6_9ZZZZ</name>
<accession>A0A0F9PQE6</accession>
<dbReference type="AlphaFoldDB" id="A0A0F9PQE6"/>
<proteinExistence type="predicted"/>
<gene>
    <name evidence="1" type="ORF">LCGC14_0870690</name>
</gene>